<dbReference type="RefSeq" id="XP_024880610.1">
    <property type="nucleotide sequence ID" value="XM_025024842.1"/>
</dbReference>
<dbReference type="RefSeq" id="XP_024874480.1">
    <property type="nucleotide sequence ID" value="XM_025018712.1"/>
</dbReference>
<dbReference type="Pfam" id="PF03564">
    <property type="entry name" value="DUF1759"/>
    <property type="match status" value="1"/>
</dbReference>
<evidence type="ECO:0000313" key="3">
    <source>
        <dbReference type="RefSeq" id="XP_024880610.1"/>
    </source>
</evidence>
<dbReference type="InterPro" id="IPR005312">
    <property type="entry name" value="DUF1759"/>
</dbReference>
<keyword evidence="1" id="KW-1185">Reference proteome</keyword>
<proteinExistence type="predicted"/>
<dbReference type="OrthoDB" id="7552929at2759"/>
<dbReference type="PANTHER" id="PTHR22954:SF3">
    <property type="entry name" value="PROTEIN CBG08539"/>
    <property type="match status" value="1"/>
</dbReference>
<sequence length="260" mass="29883">MAELGVLVKQRGRVKAKLTMFSNFIERINEAPENKEELPLRIEKAESLLAEFDSIQNKIEDIDDTEAQEIERSGFEDKYYKLITAARKLQINERAPPPQVYQQNYPPPPQANVGNEQFVFRPAVKLPTIELPKFDGNYEFWMAFRDLFESLIASNATIPAVQKLHYLRSALTGEAAKVITTLEITNDNYEVAWRSLKQRFENKKLLTHHLIQTLIDLPSITKESHVDLRQLADNISQITQNLAKLGQSIEHFAIWVIHAT</sequence>
<gene>
    <name evidence="3" type="primary">LOC112460240</name>
    <name evidence="2" type="synonym">LOC112456283</name>
</gene>
<evidence type="ECO:0000313" key="1">
    <source>
        <dbReference type="Proteomes" id="UP000504618"/>
    </source>
</evidence>
<reference evidence="2 3" key="1">
    <citation type="submission" date="2025-04" db="UniProtKB">
        <authorList>
            <consortium name="RefSeq"/>
        </authorList>
    </citation>
    <scope>IDENTIFICATION</scope>
    <source>
        <tissue evidence="2 3">Whole body</tissue>
    </source>
</reference>
<organism evidence="1 3">
    <name type="scientific">Temnothorax curvispinosus</name>
    <dbReference type="NCBI Taxonomy" id="300111"/>
    <lineage>
        <taxon>Eukaryota</taxon>
        <taxon>Metazoa</taxon>
        <taxon>Ecdysozoa</taxon>
        <taxon>Arthropoda</taxon>
        <taxon>Hexapoda</taxon>
        <taxon>Insecta</taxon>
        <taxon>Pterygota</taxon>
        <taxon>Neoptera</taxon>
        <taxon>Endopterygota</taxon>
        <taxon>Hymenoptera</taxon>
        <taxon>Apocrita</taxon>
        <taxon>Aculeata</taxon>
        <taxon>Formicoidea</taxon>
        <taxon>Formicidae</taxon>
        <taxon>Myrmicinae</taxon>
        <taxon>Temnothorax</taxon>
    </lineage>
</organism>
<dbReference type="AlphaFoldDB" id="A0A6J1QJ61"/>
<evidence type="ECO:0000313" key="2">
    <source>
        <dbReference type="RefSeq" id="XP_024874480.1"/>
    </source>
</evidence>
<dbReference type="PANTHER" id="PTHR22954">
    <property type="entry name" value="RETROVIRAL PROTEASE-RELATED"/>
    <property type="match status" value="1"/>
</dbReference>
<name>A0A6J1QJ61_9HYME</name>
<accession>A0A6J1QJ61</accession>
<dbReference type="GeneID" id="112460240"/>
<dbReference type="Proteomes" id="UP000504618">
    <property type="component" value="Unplaced"/>
</dbReference>
<protein>
    <submittedName>
        <fullName evidence="2">Uncharacterized protein LOC112456283</fullName>
    </submittedName>
    <submittedName>
        <fullName evidence="3">Uncharacterized protein LOC112460240</fullName>
    </submittedName>
</protein>